<feature type="transmembrane region" description="Helical" evidence="16">
    <location>
        <begin position="300"/>
        <end position="322"/>
    </location>
</feature>
<evidence type="ECO:0000256" key="5">
    <source>
        <dbReference type="ARBA" id="ARBA00022960"/>
    </source>
</evidence>
<sequence>MKDRRMDSILLAAVIFLCLLGVLMVYSSSAILAMVEASSQTAYVRSFLPKLALGWIALAALSRISHFHFRGRLAWLALGIVLVGLVLVMLPGLSTGGRGTRRFLDLGPFSAQPAEFARVALVLFLASFVAHRERWAESGWKGLSWPLAAIFVTAGLVLVQPNLSSAALIVMLGFGLLFLAGQPVYRLALAALPGAIGVLLLEPYQLERVRQFWVHQSGGASSYQVQQSLIAVGSGGFFGKGLGEGLQKYLYLPFPHTDFILAVIGEELGFIGMLVLFTLFGVVIYRGLRIARLASDPFSQLLAAGITLNLAVNVFLHAFVVLGLGPVTGVPLPFISHGGSSLMVNLAAVGILLSISRSVRPR</sequence>
<evidence type="ECO:0000256" key="14">
    <source>
        <dbReference type="ARBA" id="ARBA00044770"/>
    </source>
</evidence>
<evidence type="ECO:0000256" key="4">
    <source>
        <dbReference type="ARBA" id="ARBA00022692"/>
    </source>
</evidence>
<evidence type="ECO:0000256" key="8">
    <source>
        <dbReference type="ARBA" id="ARBA00023136"/>
    </source>
</evidence>
<feature type="transmembrane region" description="Helical" evidence="16">
    <location>
        <begin position="73"/>
        <end position="93"/>
    </location>
</feature>
<dbReference type="GO" id="GO:0008955">
    <property type="term" value="F:peptidoglycan glycosyltransferase activity"/>
    <property type="evidence" value="ECO:0007669"/>
    <property type="project" value="UniProtKB-EC"/>
</dbReference>
<dbReference type="GO" id="GO:0015648">
    <property type="term" value="F:lipid-linked peptidoglycan transporter activity"/>
    <property type="evidence" value="ECO:0007669"/>
    <property type="project" value="TreeGrafter"/>
</dbReference>
<feature type="transmembrane region" description="Helical" evidence="16">
    <location>
        <begin position="165"/>
        <end position="180"/>
    </location>
</feature>
<evidence type="ECO:0000313" key="17">
    <source>
        <dbReference type="EMBL" id="MCA9756700.1"/>
    </source>
</evidence>
<keyword evidence="17" id="KW-0131">Cell cycle</keyword>
<keyword evidence="17" id="KW-0132">Cell division</keyword>
<reference evidence="17" key="2">
    <citation type="journal article" date="2021" name="Microbiome">
        <title>Successional dynamics and alternative stable states in a saline activated sludge microbial community over 9 years.</title>
        <authorList>
            <person name="Wang Y."/>
            <person name="Ye J."/>
            <person name="Ju F."/>
            <person name="Liu L."/>
            <person name="Boyd J.A."/>
            <person name="Deng Y."/>
            <person name="Parks D.H."/>
            <person name="Jiang X."/>
            <person name="Yin X."/>
            <person name="Woodcroft B.J."/>
            <person name="Tyson G.W."/>
            <person name="Hugenholtz P."/>
            <person name="Polz M.F."/>
            <person name="Zhang T."/>
        </authorList>
    </citation>
    <scope>NUCLEOTIDE SEQUENCE</scope>
    <source>
        <strain evidence="17">HKST-UBA02</strain>
    </source>
</reference>
<evidence type="ECO:0000256" key="9">
    <source>
        <dbReference type="ARBA" id="ARBA00032370"/>
    </source>
</evidence>
<evidence type="ECO:0000256" key="2">
    <source>
        <dbReference type="ARBA" id="ARBA00022676"/>
    </source>
</evidence>
<dbReference type="GO" id="GO:0008360">
    <property type="term" value="P:regulation of cell shape"/>
    <property type="evidence" value="ECO:0007669"/>
    <property type="project" value="UniProtKB-KW"/>
</dbReference>
<keyword evidence="2" id="KW-0328">Glycosyltransferase</keyword>
<dbReference type="GO" id="GO:0032153">
    <property type="term" value="C:cell division site"/>
    <property type="evidence" value="ECO:0007669"/>
    <property type="project" value="TreeGrafter"/>
</dbReference>
<dbReference type="Pfam" id="PF01098">
    <property type="entry name" value="FTSW_RODA_SPOVE"/>
    <property type="match status" value="1"/>
</dbReference>
<keyword evidence="5" id="KW-0133">Cell shape</keyword>
<organism evidence="17 18">
    <name type="scientific">Eiseniibacteriota bacterium</name>
    <dbReference type="NCBI Taxonomy" id="2212470"/>
    <lineage>
        <taxon>Bacteria</taxon>
        <taxon>Candidatus Eiseniibacteriota</taxon>
    </lineage>
</organism>
<comment type="subcellular location">
    <subcellularLocation>
        <location evidence="1">Membrane</location>
        <topology evidence="1">Multi-pass membrane protein</topology>
    </subcellularLocation>
</comment>
<feature type="transmembrane region" description="Helical" evidence="16">
    <location>
        <begin position="142"/>
        <end position="159"/>
    </location>
</feature>
<dbReference type="AlphaFoldDB" id="A0A956NCH4"/>
<evidence type="ECO:0000256" key="11">
    <source>
        <dbReference type="ARBA" id="ARBA00038053"/>
    </source>
</evidence>
<accession>A0A956NCH4</accession>
<evidence type="ECO:0000256" key="12">
    <source>
        <dbReference type="ARBA" id="ARBA00041185"/>
    </source>
</evidence>
<name>A0A956NCH4_UNCEI</name>
<dbReference type="EMBL" id="JAGQHS010000063">
    <property type="protein sequence ID" value="MCA9756700.1"/>
    <property type="molecule type" value="Genomic_DNA"/>
</dbReference>
<evidence type="ECO:0000256" key="15">
    <source>
        <dbReference type="ARBA" id="ARBA00049902"/>
    </source>
</evidence>
<comment type="catalytic activity">
    <reaction evidence="15">
        <text>[GlcNAc-(1-&gt;4)-Mur2Ac(oyl-L-Ala-gamma-D-Glu-L-Lys-D-Ala-D-Ala)](n)-di-trans,octa-cis-undecaprenyl diphosphate + beta-D-GlcNAc-(1-&gt;4)-Mur2Ac(oyl-L-Ala-gamma-D-Glu-L-Lys-D-Ala-D-Ala)-di-trans,octa-cis-undecaprenyl diphosphate = [GlcNAc-(1-&gt;4)-Mur2Ac(oyl-L-Ala-gamma-D-Glu-L-Lys-D-Ala-D-Ala)](n+1)-di-trans,octa-cis-undecaprenyl diphosphate + di-trans,octa-cis-undecaprenyl diphosphate + H(+)</text>
        <dbReference type="Rhea" id="RHEA:23708"/>
        <dbReference type="Rhea" id="RHEA-COMP:9602"/>
        <dbReference type="Rhea" id="RHEA-COMP:9603"/>
        <dbReference type="ChEBI" id="CHEBI:15378"/>
        <dbReference type="ChEBI" id="CHEBI:58405"/>
        <dbReference type="ChEBI" id="CHEBI:60033"/>
        <dbReference type="ChEBI" id="CHEBI:78435"/>
        <dbReference type="EC" id="2.4.99.28"/>
    </reaction>
</comment>
<evidence type="ECO:0000256" key="7">
    <source>
        <dbReference type="ARBA" id="ARBA00022989"/>
    </source>
</evidence>
<dbReference type="InterPro" id="IPR001182">
    <property type="entry name" value="FtsW/RodA"/>
</dbReference>
<comment type="caution">
    <text evidence="17">The sequence shown here is derived from an EMBL/GenBank/DDBJ whole genome shotgun (WGS) entry which is preliminary data.</text>
</comment>
<keyword evidence="8 16" id="KW-0472">Membrane</keyword>
<reference evidence="17" key="1">
    <citation type="submission" date="2020-04" db="EMBL/GenBank/DDBJ databases">
        <authorList>
            <person name="Zhang T."/>
        </authorList>
    </citation>
    <scope>NUCLEOTIDE SEQUENCE</scope>
    <source>
        <strain evidence="17">HKST-UBA02</strain>
    </source>
</reference>
<keyword evidence="7 16" id="KW-1133">Transmembrane helix</keyword>
<feature type="transmembrane region" description="Helical" evidence="16">
    <location>
        <begin position="42"/>
        <end position="61"/>
    </location>
</feature>
<feature type="transmembrane region" description="Helical" evidence="16">
    <location>
        <begin position="268"/>
        <end position="288"/>
    </location>
</feature>
<evidence type="ECO:0000256" key="1">
    <source>
        <dbReference type="ARBA" id="ARBA00004141"/>
    </source>
</evidence>
<feature type="transmembrane region" description="Helical" evidence="16">
    <location>
        <begin position="187"/>
        <end position="206"/>
    </location>
</feature>
<evidence type="ECO:0000256" key="13">
    <source>
        <dbReference type="ARBA" id="ARBA00041418"/>
    </source>
</evidence>
<evidence type="ECO:0000256" key="3">
    <source>
        <dbReference type="ARBA" id="ARBA00022679"/>
    </source>
</evidence>
<keyword evidence="6" id="KW-0573">Peptidoglycan synthesis</keyword>
<feature type="transmembrane region" description="Helical" evidence="16">
    <location>
        <begin position="113"/>
        <end position="130"/>
    </location>
</feature>
<keyword evidence="3" id="KW-0808">Transferase</keyword>
<proteinExistence type="inferred from homology"/>
<evidence type="ECO:0000256" key="6">
    <source>
        <dbReference type="ARBA" id="ARBA00022984"/>
    </source>
</evidence>
<dbReference type="GO" id="GO:0005886">
    <property type="term" value="C:plasma membrane"/>
    <property type="evidence" value="ECO:0007669"/>
    <property type="project" value="TreeGrafter"/>
</dbReference>
<dbReference type="PANTHER" id="PTHR30474:SF2">
    <property type="entry name" value="PEPTIDOGLYCAN GLYCOSYLTRANSFERASE FTSW-RELATED"/>
    <property type="match status" value="1"/>
</dbReference>
<dbReference type="EC" id="2.4.99.28" evidence="14"/>
<evidence type="ECO:0000256" key="10">
    <source>
        <dbReference type="ARBA" id="ARBA00033270"/>
    </source>
</evidence>
<feature type="transmembrane region" description="Helical" evidence="16">
    <location>
        <begin position="334"/>
        <end position="355"/>
    </location>
</feature>
<dbReference type="GO" id="GO:0051301">
    <property type="term" value="P:cell division"/>
    <property type="evidence" value="ECO:0007669"/>
    <property type="project" value="UniProtKB-KW"/>
</dbReference>
<dbReference type="GO" id="GO:0009252">
    <property type="term" value="P:peptidoglycan biosynthetic process"/>
    <property type="evidence" value="ECO:0007669"/>
    <property type="project" value="UniProtKB-KW"/>
</dbReference>
<evidence type="ECO:0000256" key="16">
    <source>
        <dbReference type="SAM" id="Phobius"/>
    </source>
</evidence>
<comment type="similarity">
    <text evidence="11">Belongs to the SEDS family. FtsW subfamily.</text>
</comment>
<dbReference type="Proteomes" id="UP000739538">
    <property type="component" value="Unassembled WGS sequence"/>
</dbReference>
<gene>
    <name evidence="17" type="ORF">KDA27_12925</name>
</gene>
<protein>
    <recommendedName>
        <fullName evidence="12">Probable peptidoglycan glycosyltransferase FtsW</fullName>
        <ecNumber evidence="14">2.4.99.28</ecNumber>
    </recommendedName>
    <alternativeName>
        <fullName evidence="13">Cell division protein FtsW</fullName>
    </alternativeName>
    <alternativeName>
        <fullName evidence="10">Cell wall polymerase</fullName>
    </alternativeName>
    <alternativeName>
        <fullName evidence="9">Peptidoglycan polymerase</fullName>
    </alternativeName>
</protein>
<feature type="non-terminal residue" evidence="17">
    <location>
        <position position="362"/>
    </location>
</feature>
<keyword evidence="4 16" id="KW-0812">Transmembrane</keyword>
<dbReference type="PANTHER" id="PTHR30474">
    <property type="entry name" value="CELL CYCLE PROTEIN"/>
    <property type="match status" value="1"/>
</dbReference>
<evidence type="ECO:0000313" key="18">
    <source>
        <dbReference type="Proteomes" id="UP000739538"/>
    </source>
</evidence>